<evidence type="ECO:0000313" key="1">
    <source>
        <dbReference type="EMBL" id="GAM01911.1"/>
    </source>
</evidence>
<accession>A0A0A1WA85</accession>
<dbReference type="OrthoDB" id="9802365at2"/>
<gene>
    <name evidence="1" type="ORF">SP5_069_01550</name>
</gene>
<dbReference type="EMBL" id="BBPI01000069">
    <property type="protein sequence ID" value="GAM01911.1"/>
    <property type="molecule type" value="Genomic_DNA"/>
</dbReference>
<evidence type="ECO:0000313" key="2">
    <source>
        <dbReference type="Proteomes" id="UP000032305"/>
    </source>
</evidence>
<dbReference type="AlphaFoldDB" id="A0A0A1WA85"/>
<protein>
    <submittedName>
        <fullName evidence="1">Uncharacterized protein</fullName>
    </submittedName>
</protein>
<dbReference type="RefSeq" id="WP_042489323.1">
    <property type="nucleotide sequence ID" value="NZ_BBPI01000069.1"/>
</dbReference>
<reference evidence="1 2" key="1">
    <citation type="submission" date="2014-11" db="EMBL/GenBank/DDBJ databases">
        <title>Whole genome shotgun sequence of Sphingomonas parapaucimobilis NBRC 15100.</title>
        <authorList>
            <person name="Katano-Makiyama Y."/>
            <person name="Hosoyama A."/>
            <person name="Hashimoto M."/>
            <person name="Hosoyama Y."/>
            <person name="Noguchi M."/>
            <person name="Numata M."/>
            <person name="Tsuchikane K."/>
            <person name="Hirakata S."/>
            <person name="Uohara A."/>
            <person name="Shimodaira J."/>
            <person name="Ohji S."/>
            <person name="Ichikawa N."/>
            <person name="Kimura A."/>
            <person name="Yamazoe A."/>
            <person name="Fujita N."/>
        </authorList>
    </citation>
    <scope>NUCLEOTIDE SEQUENCE [LARGE SCALE GENOMIC DNA]</scope>
    <source>
        <strain evidence="1 2">NBRC 15100</strain>
    </source>
</reference>
<organism evidence="1 2">
    <name type="scientific">Sphingomonas parapaucimobilis NBRC 15100</name>
    <dbReference type="NCBI Taxonomy" id="1219049"/>
    <lineage>
        <taxon>Bacteria</taxon>
        <taxon>Pseudomonadati</taxon>
        <taxon>Pseudomonadota</taxon>
        <taxon>Alphaproteobacteria</taxon>
        <taxon>Sphingomonadales</taxon>
        <taxon>Sphingomonadaceae</taxon>
        <taxon>Sphingomonas</taxon>
    </lineage>
</organism>
<name>A0A0A1WA85_9SPHN</name>
<keyword evidence="2" id="KW-1185">Reference proteome</keyword>
<comment type="caution">
    <text evidence="1">The sequence shown here is derived from an EMBL/GenBank/DDBJ whole genome shotgun (WGS) entry which is preliminary data.</text>
</comment>
<sequence>MERDWQVGPVQIITTTGPQVIAGWVNGNFGLDFRAMLTDEEEWDGGWVLTHLPTGMVVRRIFANLQTAQAYAGEVAAHGDWDFNEATPDRMKALSPVIAEAKGKFPNVTTAHRVFGEIAPRYALPAAQGDGE</sequence>
<proteinExistence type="predicted"/>
<dbReference type="Proteomes" id="UP000032305">
    <property type="component" value="Unassembled WGS sequence"/>
</dbReference>